<sequence>MAHMHVMTGAGDKLDMPVIQTITVSDLMIALRRGAEDFWAKPSHYVVLMLIYPVIGIVLTVWMNGFYTWPLLYPLIGGFALIGPVAALPLYEISRRREMGEDPSWRDAISVVCSPAIGSIIAVGAMLFVLFTLWLTSAQALYESLFGSSPPQSFQGLFAQVFSEPGGMTLAIIGTAVGACFALVVLCTSVVAFPLLLDRDVGAYVAVETSFRAVMRNLIPMLVWGVIVGVSVFLGAVTLFVGLAVILPILGHATWHLYRRTVASASMIRDMPPA</sequence>
<name>A0A087LZN2_9HYPH</name>
<keyword evidence="1" id="KW-1133">Transmembrane helix</keyword>
<dbReference type="RefSeq" id="WP_035084613.1">
    <property type="nucleotide sequence ID" value="NZ_JQGC01000015.1"/>
</dbReference>
<feature type="transmembrane region" description="Helical" evidence="1">
    <location>
        <begin position="218"/>
        <end position="250"/>
    </location>
</feature>
<evidence type="ECO:0000256" key="1">
    <source>
        <dbReference type="SAM" id="Phobius"/>
    </source>
</evidence>
<evidence type="ECO:0000313" key="3">
    <source>
        <dbReference type="Proteomes" id="UP000028981"/>
    </source>
</evidence>
<dbReference type="Proteomes" id="UP000028981">
    <property type="component" value="Unassembled WGS sequence"/>
</dbReference>
<dbReference type="EMBL" id="JQGC01000015">
    <property type="protein sequence ID" value="KFL30085.1"/>
    <property type="molecule type" value="Genomic_DNA"/>
</dbReference>
<evidence type="ECO:0000313" key="2">
    <source>
        <dbReference type="EMBL" id="KFL30085.1"/>
    </source>
</evidence>
<reference evidence="2 3" key="1">
    <citation type="submission" date="2014-08" db="EMBL/GenBank/DDBJ databases">
        <authorList>
            <person name="Hassan Y.I."/>
            <person name="Lepp D."/>
            <person name="Zhou T."/>
        </authorList>
    </citation>
    <scope>NUCLEOTIDE SEQUENCE [LARGE SCALE GENOMIC DNA]</scope>
    <source>
        <strain evidence="2 3">IFO13584</strain>
    </source>
</reference>
<protein>
    <submittedName>
        <fullName evidence="2">Cytochrome C oxidase subunit I</fullName>
    </submittedName>
</protein>
<dbReference type="AlphaFoldDB" id="A0A087LZN2"/>
<feature type="transmembrane region" description="Helical" evidence="1">
    <location>
        <begin position="112"/>
        <end position="135"/>
    </location>
</feature>
<keyword evidence="3" id="KW-1185">Reference proteome</keyword>
<keyword evidence="1" id="KW-0472">Membrane</keyword>
<gene>
    <name evidence="2" type="ORF">JP75_15895</name>
</gene>
<dbReference type="OrthoDB" id="9809543at2"/>
<comment type="caution">
    <text evidence="2">The sequence shown here is derived from an EMBL/GenBank/DDBJ whole genome shotgun (WGS) entry which is preliminary data.</text>
</comment>
<proteinExistence type="predicted"/>
<organism evidence="2 3">
    <name type="scientific">Devosia riboflavina</name>
    <dbReference type="NCBI Taxonomy" id="46914"/>
    <lineage>
        <taxon>Bacteria</taxon>
        <taxon>Pseudomonadati</taxon>
        <taxon>Pseudomonadota</taxon>
        <taxon>Alphaproteobacteria</taxon>
        <taxon>Hyphomicrobiales</taxon>
        <taxon>Devosiaceae</taxon>
        <taxon>Devosia</taxon>
    </lineage>
</organism>
<dbReference type="InterPro" id="IPR018692">
    <property type="entry name" value="DUF2189"/>
</dbReference>
<accession>A0A087LZN2</accession>
<keyword evidence="1" id="KW-0812">Transmembrane</keyword>
<dbReference type="Pfam" id="PF09955">
    <property type="entry name" value="DUF2189"/>
    <property type="match status" value="1"/>
</dbReference>
<feature type="transmembrane region" description="Helical" evidence="1">
    <location>
        <begin position="45"/>
        <end position="65"/>
    </location>
</feature>
<feature type="transmembrane region" description="Helical" evidence="1">
    <location>
        <begin position="71"/>
        <end position="91"/>
    </location>
</feature>
<feature type="transmembrane region" description="Helical" evidence="1">
    <location>
        <begin position="170"/>
        <end position="197"/>
    </location>
</feature>
<dbReference type="STRING" id="46914.JP75_15895"/>